<dbReference type="InterPro" id="IPR029066">
    <property type="entry name" value="PLP-binding_barrel"/>
</dbReference>
<dbReference type="HAMAP" id="MF_01201">
    <property type="entry name" value="Ala_racemase"/>
    <property type="match status" value="1"/>
</dbReference>
<dbReference type="InterPro" id="IPR009006">
    <property type="entry name" value="Ala_racemase/Decarboxylase_C"/>
</dbReference>
<evidence type="ECO:0000256" key="1">
    <source>
        <dbReference type="ARBA" id="ARBA00001933"/>
    </source>
</evidence>
<dbReference type="SUPFAM" id="SSF50621">
    <property type="entry name" value="Alanine racemase C-terminal domain-like"/>
    <property type="match status" value="1"/>
</dbReference>
<dbReference type="SMART" id="SM01005">
    <property type="entry name" value="Ala_racemase_C"/>
    <property type="match status" value="1"/>
</dbReference>
<name>A0A381NDU1_9ZZZZ</name>
<keyword evidence="3" id="KW-0413">Isomerase</keyword>
<gene>
    <name evidence="5" type="ORF">METZ01_LOCUS5596</name>
</gene>
<dbReference type="GO" id="GO:0005829">
    <property type="term" value="C:cytosol"/>
    <property type="evidence" value="ECO:0007669"/>
    <property type="project" value="TreeGrafter"/>
</dbReference>
<feature type="domain" description="Alanine racemase C-terminal" evidence="4">
    <location>
        <begin position="223"/>
        <end position="347"/>
    </location>
</feature>
<sequence length="347" mass="37465">MSFSRLVVDLDAVSANYRRFVKASVGMTGAVVKANAYGLGMEAVARRLKAEGCEHFFVATPEEGFALRTLINEDAIYVFSGPPDADTATALASANIVPVLNSREQIGLWMRQKRAPAALHVDTGMQRLGFDPNELKPRMLEGIELVLLMSHLACADRPQHPQNERQAGLFSRICDDFPGIETSFGNSAGTLNGTQYQGGITRPGIGLYGGNPYLDKDNDFHHAAVFEAQVMQRRRVNAGESVGYGATFQATRNIEIAIVGVGYADGVSQILSGKGQLAHKGARLPVLGQISMDLTHVDVTEDPDICVGDWLEVFGATVTLDEVAEMTGTSGYEILSRIGSRVSRVYV</sequence>
<dbReference type="CDD" id="cd00430">
    <property type="entry name" value="PLPDE_III_AR"/>
    <property type="match status" value="1"/>
</dbReference>
<evidence type="ECO:0000256" key="2">
    <source>
        <dbReference type="ARBA" id="ARBA00022898"/>
    </source>
</evidence>
<proteinExistence type="inferred from homology"/>
<dbReference type="GO" id="GO:0030170">
    <property type="term" value="F:pyridoxal phosphate binding"/>
    <property type="evidence" value="ECO:0007669"/>
    <property type="project" value="TreeGrafter"/>
</dbReference>
<comment type="cofactor">
    <cofactor evidence="1">
        <name>pyridoxal 5'-phosphate</name>
        <dbReference type="ChEBI" id="CHEBI:597326"/>
    </cofactor>
</comment>
<dbReference type="PANTHER" id="PTHR30511:SF0">
    <property type="entry name" value="ALANINE RACEMASE, CATABOLIC-RELATED"/>
    <property type="match status" value="1"/>
</dbReference>
<organism evidence="5">
    <name type="scientific">marine metagenome</name>
    <dbReference type="NCBI Taxonomy" id="408172"/>
    <lineage>
        <taxon>unclassified sequences</taxon>
        <taxon>metagenomes</taxon>
        <taxon>ecological metagenomes</taxon>
    </lineage>
</organism>
<protein>
    <recommendedName>
        <fullName evidence="4">Alanine racemase C-terminal domain-containing protein</fullName>
    </recommendedName>
</protein>
<dbReference type="InterPro" id="IPR001608">
    <property type="entry name" value="Ala_racemase_N"/>
</dbReference>
<evidence type="ECO:0000259" key="4">
    <source>
        <dbReference type="SMART" id="SM01005"/>
    </source>
</evidence>
<dbReference type="PRINTS" id="PR00992">
    <property type="entry name" value="ALARACEMASE"/>
</dbReference>
<dbReference type="PROSITE" id="PS00395">
    <property type="entry name" value="ALANINE_RACEMASE"/>
    <property type="match status" value="1"/>
</dbReference>
<dbReference type="InterPro" id="IPR000821">
    <property type="entry name" value="Ala_racemase"/>
</dbReference>
<dbReference type="Gene3D" id="3.20.20.10">
    <property type="entry name" value="Alanine racemase"/>
    <property type="match status" value="1"/>
</dbReference>
<dbReference type="InterPro" id="IPR011079">
    <property type="entry name" value="Ala_racemase_C"/>
</dbReference>
<dbReference type="EMBL" id="UINC01000292">
    <property type="protein sequence ID" value="SUZ52742.1"/>
    <property type="molecule type" value="Genomic_DNA"/>
</dbReference>
<dbReference type="NCBIfam" id="TIGR00492">
    <property type="entry name" value="alr"/>
    <property type="match status" value="1"/>
</dbReference>
<dbReference type="GO" id="GO:0008784">
    <property type="term" value="F:alanine racemase activity"/>
    <property type="evidence" value="ECO:0007669"/>
    <property type="project" value="InterPro"/>
</dbReference>
<keyword evidence="2" id="KW-0663">Pyridoxal phosphate</keyword>
<dbReference type="Pfam" id="PF00842">
    <property type="entry name" value="Ala_racemase_C"/>
    <property type="match status" value="1"/>
</dbReference>
<dbReference type="GO" id="GO:0030632">
    <property type="term" value="P:D-alanine biosynthetic process"/>
    <property type="evidence" value="ECO:0007669"/>
    <property type="project" value="TreeGrafter"/>
</dbReference>
<evidence type="ECO:0000313" key="5">
    <source>
        <dbReference type="EMBL" id="SUZ52742.1"/>
    </source>
</evidence>
<evidence type="ECO:0000256" key="3">
    <source>
        <dbReference type="ARBA" id="ARBA00023235"/>
    </source>
</evidence>
<dbReference type="AlphaFoldDB" id="A0A381NDU1"/>
<reference evidence="5" key="1">
    <citation type="submission" date="2018-05" db="EMBL/GenBank/DDBJ databases">
        <authorList>
            <person name="Lanie J.A."/>
            <person name="Ng W.-L."/>
            <person name="Kazmierczak K.M."/>
            <person name="Andrzejewski T.M."/>
            <person name="Davidsen T.M."/>
            <person name="Wayne K.J."/>
            <person name="Tettelin H."/>
            <person name="Glass J.I."/>
            <person name="Rusch D."/>
            <person name="Podicherti R."/>
            <person name="Tsui H.-C.T."/>
            <person name="Winkler M.E."/>
        </authorList>
    </citation>
    <scope>NUCLEOTIDE SEQUENCE</scope>
</reference>
<dbReference type="SUPFAM" id="SSF51419">
    <property type="entry name" value="PLP-binding barrel"/>
    <property type="match status" value="1"/>
</dbReference>
<dbReference type="InterPro" id="IPR020622">
    <property type="entry name" value="Ala_racemase_pyridoxalP-BS"/>
</dbReference>
<accession>A0A381NDU1</accession>
<dbReference type="Gene3D" id="2.40.37.10">
    <property type="entry name" value="Lyase, Ornithine Decarboxylase, Chain A, domain 1"/>
    <property type="match status" value="1"/>
</dbReference>
<dbReference type="Pfam" id="PF01168">
    <property type="entry name" value="Ala_racemase_N"/>
    <property type="match status" value="1"/>
</dbReference>
<dbReference type="PANTHER" id="PTHR30511">
    <property type="entry name" value="ALANINE RACEMASE"/>
    <property type="match status" value="1"/>
</dbReference>